<dbReference type="EMBL" id="FNON01000001">
    <property type="protein sequence ID" value="SDW67637.1"/>
    <property type="molecule type" value="Genomic_DNA"/>
</dbReference>
<keyword evidence="4" id="KW-1185">Reference proteome</keyword>
<keyword evidence="1" id="KW-0732">Signal</keyword>
<evidence type="ECO:0000313" key="4">
    <source>
        <dbReference type="Proteomes" id="UP000199515"/>
    </source>
</evidence>
<gene>
    <name evidence="3" type="ORF">SAMN05421504_1011224</name>
</gene>
<evidence type="ECO:0000256" key="1">
    <source>
        <dbReference type="SAM" id="SignalP"/>
    </source>
</evidence>
<feature type="domain" description="GH64" evidence="2">
    <location>
        <begin position="29"/>
        <end position="390"/>
    </location>
</feature>
<proteinExistence type="predicted"/>
<dbReference type="PANTHER" id="PTHR38165:SF1">
    <property type="entry name" value="GLUCANASE B"/>
    <property type="match status" value="1"/>
</dbReference>
<feature type="chain" id="PRO_5011438987" evidence="1">
    <location>
        <begin position="27"/>
        <end position="391"/>
    </location>
</feature>
<protein>
    <submittedName>
        <fullName evidence="3">Beta-1,3-glucanase</fullName>
    </submittedName>
</protein>
<feature type="signal peptide" evidence="1">
    <location>
        <begin position="1"/>
        <end position="26"/>
    </location>
</feature>
<dbReference type="InterPro" id="IPR037398">
    <property type="entry name" value="Glyco_hydro_64_fam"/>
</dbReference>
<accession>A0A1H2VH40</accession>
<dbReference type="Pfam" id="PF16483">
    <property type="entry name" value="Glyco_hydro_64"/>
    <property type="match status" value="1"/>
</dbReference>
<evidence type="ECO:0000259" key="2">
    <source>
        <dbReference type="PROSITE" id="PS52006"/>
    </source>
</evidence>
<dbReference type="PANTHER" id="PTHR38165">
    <property type="match status" value="1"/>
</dbReference>
<organism evidence="3 4">
    <name type="scientific">Amycolatopsis xylanica</name>
    <dbReference type="NCBI Taxonomy" id="589385"/>
    <lineage>
        <taxon>Bacteria</taxon>
        <taxon>Bacillati</taxon>
        <taxon>Actinomycetota</taxon>
        <taxon>Actinomycetes</taxon>
        <taxon>Pseudonocardiales</taxon>
        <taxon>Pseudonocardiaceae</taxon>
        <taxon>Amycolatopsis</taxon>
    </lineage>
</organism>
<dbReference type="InterPro" id="IPR037176">
    <property type="entry name" value="Osmotin/thaumatin-like_sf"/>
</dbReference>
<dbReference type="Proteomes" id="UP000199515">
    <property type="component" value="Unassembled WGS sequence"/>
</dbReference>
<dbReference type="PROSITE" id="PS52006">
    <property type="entry name" value="GH64"/>
    <property type="match status" value="1"/>
</dbReference>
<sequence length="391" mass="42367">MRSRILSWLAAITATMPLIVSAPAEAVPPSLLPLTVTNNSNRADQVYLYVLGGYNGRLGYVNAAGQFTAWSGGAIPPSPAPDASIPGPAGGGSKTLNIPRNLSSGRLYMSFGEKLKFFLTPDGLVQPAPWNPSDPNRNILFDWSEFTYNDGGLWLNSSQVDMFAVPHAVEVTNTAGATKREGELKAGGRNNFFAALRGQPGDWPKLIQTRGDGTVVRALAPRLGIESGLFGNTYFDGYTTEVWNTYKNTTLTVVPIRENTAIKFFGRTDSAGVMQFTNTAGARVASVQRPSTRDVFGCDGRLGAPNSDTGLITRSLCAALHRSTLGYLHTQPTYNAAEFYTRAVTDHYSRKIHEQMVDGKAYGFSFDDVGNFESLVHDPNPRSARVILTPF</sequence>
<name>A0A1H2VH40_9PSEU</name>
<dbReference type="RefSeq" id="WP_245757173.1">
    <property type="nucleotide sequence ID" value="NZ_FNON01000001.1"/>
</dbReference>
<dbReference type="InterPro" id="IPR042517">
    <property type="entry name" value="Glyco_hydro_64_N_2"/>
</dbReference>
<dbReference type="InterPro" id="IPR032477">
    <property type="entry name" value="Glyco_hydro_64"/>
</dbReference>
<dbReference type="Gene3D" id="3.30.920.50">
    <property type="entry name" value="Beta-1,3-glucanase, C-terminal domain"/>
    <property type="match status" value="1"/>
</dbReference>
<evidence type="ECO:0000313" key="3">
    <source>
        <dbReference type="EMBL" id="SDW67637.1"/>
    </source>
</evidence>
<dbReference type="Gene3D" id="2.60.110.10">
    <property type="entry name" value="Thaumatin"/>
    <property type="match status" value="1"/>
</dbReference>
<reference evidence="3 4" key="1">
    <citation type="submission" date="2016-10" db="EMBL/GenBank/DDBJ databases">
        <authorList>
            <person name="de Groot N.N."/>
        </authorList>
    </citation>
    <scope>NUCLEOTIDE SEQUENCE [LARGE SCALE GENOMIC DNA]</scope>
    <source>
        <strain evidence="3 4">CPCC 202699</strain>
    </source>
</reference>
<dbReference type="AlphaFoldDB" id="A0A1H2VH40"/>
<dbReference type="STRING" id="589385.SAMN05421504_1011224"/>